<name>A0A848D045_ANEAE</name>
<evidence type="ECO:0000313" key="2">
    <source>
        <dbReference type="Proteomes" id="UP000561326"/>
    </source>
</evidence>
<accession>A0A848D045</accession>
<gene>
    <name evidence="1" type="ORF">HF838_11615</name>
</gene>
<dbReference type="EMBL" id="JABAGO010000019">
    <property type="protein sequence ID" value="NME98910.1"/>
    <property type="molecule type" value="Genomic_DNA"/>
</dbReference>
<sequence>MERLKYWMIFLLTVTCSPLLVPVPKLYATEWIVYGRAAIEFKFSR</sequence>
<reference evidence="1 2" key="1">
    <citation type="submission" date="2020-04" db="EMBL/GenBank/DDBJ databases">
        <authorList>
            <person name="Hitch T.C.A."/>
            <person name="Wylensek D."/>
            <person name="Clavel T."/>
        </authorList>
    </citation>
    <scope>NUCLEOTIDE SEQUENCE [LARGE SCALE GENOMIC DNA]</scope>
    <source>
        <strain evidence="1 2">WB01_D5_05</strain>
    </source>
</reference>
<dbReference type="GeneID" id="92842148"/>
<evidence type="ECO:0000313" key="1">
    <source>
        <dbReference type="EMBL" id="NME98910.1"/>
    </source>
</evidence>
<organism evidence="1 2">
    <name type="scientific">Aneurinibacillus aneurinilyticus</name>
    <name type="common">Bacillus aneurinolyticus</name>
    <dbReference type="NCBI Taxonomy" id="1391"/>
    <lineage>
        <taxon>Bacteria</taxon>
        <taxon>Bacillati</taxon>
        <taxon>Bacillota</taxon>
        <taxon>Bacilli</taxon>
        <taxon>Bacillales</taxon>
        <taxon>Paenibacillaceae</taxon>
        <taxon>Aneurinibacillus group</taxon>
        <taxon>Aneurinibacillus</taxon>
    </lineage>
</organism>
<dbReference type="RefSeq" id="WP_155847231.1">
    <property type="nucleotide sequence ID" value="NZ_CABKST010000129.1"/>
</dbReference>
<dbReference type="AlphaFoldDB" id="A0A848D045"/>
<comment type="caution">
    <text evidence="1">The sequence shown here is derived from an EMBL/GenBank/DDBJ whole genome shotgun (WGS) entry which is preliminary data.</text>
</comment>
<dbReference type="Proteomes" id="UP000561326">
    <property type="component" value="Unassembled WGS sequence"/>
</dbReference>
<proteinExistence type="predicted"/>
<protein>
    <submittedName>
        <fullName evidence="1">Uncharacterized protein</fullName>
    </submittedName>
</protein>